<dbReference type="InterPro" id="IPR004875">
    <property type="entry name" value="DDE_SF_endonuclease_dom"/>
</dbReference>
<evidence type="ECO:0000313" key="4">
    <source>
        <dbReference type="Proteomes" id="UP000324800"/>
    </source>
</evidence>
<dbReference type="Pfam" id="PF03221">
    <property type="entry name" value="HTH_Tnp_Tc5"/>
    <property type="match status" value="1"/>
</dbReference>
<evidence type="ECO:0000256" key="1">
    <source>
        <dbReference type="ARBA" id="ARBA00023125"/>
    </source>
</evidence>
<comment type="caution">
    <text evidence="3">The sequence shown here is derived from an EMBL/GenBank/DDBJ whole genome shotgun (WGS) entry which is preliminary data.</text>
</comment>
<gene>
    <name evidence="3" type="ORF">EZS28_024972</name>
</gene>
<dbReference type="GO" id="GO:0003677">
    <property type="term" value="F:DNA binding"/>
    <property type="evidence" value="ECO:0007669"/>
    <property type="project" value="UniProtKB-KW"/>
</dbReference>
<sequence length="494" mass="56772">MTNLEHNVSPKGIPYLIYTPFTDKGTKVGDRRMIQCLGYDTISGIKQPAKKKTVRKAQCKVAEVHRLLAKSDVKKLNSPIEKALALKYRYKQTNSVLIKSGIVKGKALRTAIHRQIFHQKLGSKGRNLVLGQDFEDEMVEWLSKTLDFKHRIKPSKIAAQAQTLLKTPKYKDRNKGKLPDKWQFNFLKRHPVFIRQGDRIIDLKRYLAATQSNLRPWYQLLRMLQRQYKYPLQLIFNLDESSIMSFRNEQKTISIVKMKDATKFSLEATRHKNITVLLAIAADGEFLPVHIIFPSTNVPKDVLFLTSDKRILHAYLSGWMTCVLFTEIMQESIIPAMEKRRIEIGLTKKQHILLMLDSHQSRLNPAIWRRCQQANIDVITFKSHTTEICQACDCGSAWRVSVAQCLPKALQYATNIDTVTSSFIASASVESNDVDVLSSLPETVSYPQPASKRVYKRRNISGIVITEDKYLKEWEKEQMEKDIVEKSTSEDESD</sequence>
<dbReference type="Proteomes" id="UP000324800">
    <property type="component" value="Unassembled WGS sequence"/>
</dbReference>
<dbReference type="Pfam" id="PF03184">
    <property type="entry name" value="DDE_1"/>
    <property type="match status" value="1"/>
</dbReference>
<reference evidence="3 4" key="1">
    <citation type="submission" date="2019-03" db="EMBL/GenBank/DDBJ databases">
        <title>Single cell metagenomics reveals metabolic interactions within the superorganism composed of flagellate Streblomastix strix and complex community of Bacteroidetes bacteria on its surface.</title>
        <authorList>
            <person name="Treitli S.C."/>
            <person name="Kolisko M."/>
            <person name="Husnik F."/>
            <person name="Keeling P."/>
            <person name="Hampl V."/>
        </authorList>
    </citation>
    <scope>NUCLEOTIDE SEQUENCE [LARGE SCALE GENOMIC DNA]</scope>
    <source>
        <strain evidence="3">ST1C</strain>
    </source>
</reference>
<dbReference type="PROSITE" id="PS51253">
    <property type="entry name" value="HTH_CENPB"/>
    <property type="match status" value="1"/>
</dbReference>
<dbReference type="InterPro" id="IPR006600">
    <property type="entry name" value="HTH_CenpB_DNA-bd_dom"/>
</dbReference>
<keyword evidence="1" id="KW-0238">DNA-binding</keyword>
<evidence type="ECO:0000313" key="3">
    <source>
        <dbReference type="EMBL" id="KAA6379500.1"/>
    </source>
</evidence>
<organism evidence="3 4">
    <name type="scientific">Streblomastix strix</name>
    <dbReference type="NCBI Taxonomy" id="222440"/>
    <lineage>
        <taxon>Eukaryota</taxon>
        <taxon>Metamonada</taxon>
        <taxon>Preaxostyla</taxon>
        <taxon>Oxymonadida</taxon>
        <taxon>Streblomastigidae</taxon>
        <taxon>Streblomastix</taxon>
    </lineage>
</organism>
<dbReference type="EMBL" id="SNRW01008454">
    <property type="protein sequence ID" value="KAA6379500.1"/>
    <property type="molecule type" value="Genomic_DNA"/>
</dbReference>
<protein>
    <recommendedName>
        <fullName evidence="2">HTH CENPB-type domain-containing protein</fullName>
    </recommendedName>
</protein>
<name>A0A5J4VAK6_9EUKA</name>
<accession>A0A5J4VAK6</accession>
<proteinExistence type="predicted"/>
<feature type="domain" description="HTH CENPB-type" evidence="2">
    <location>
        <begin position="122"/>
        <end position="196"/>
    </location>
</feature>
<evidence type="ECO:0000259" key="2">
    <source>
        <dbReference type="PROSITE" id="PS51253"/>
    </source>
</evidence>
<dbReference type="OrthoDB" id="8195605at2759"/>
<dbReference type="AlphaFoldDB" id="A0A5J4VAK6"/>